<evidence type="ECO:0000313" key="6">
    <source>
        <dbReference type="Proteomes" id="UP000628442"/>
    </source>
</evidence>
<dbReference type="Proteomes" id="UP000292307">
    <property type="component" value="Chromosome"/>
</dbReference>
<keyword evidence="2" id="KW-0812">Transmembrane</keyword>
<feature type="coiled-coil region" evidence="1">
    <location>
        <begin position="169"/>
        <end position="218"/>
    </location>
</feature>
<sequence length="251" mass="28752">MSEKIIEVTQALSDGTFLSNWQFWLMLAAVNIVVTTAATCITSFYSEKGKFKAIESNFSKVITQLERTTQATKSIELSLSHQDWIEREFKLIRRIKLEEVMNGCLATRDWLGKAMIYRSDETPDADQTPLTKVLTTIELYFPEMANQADNLLQIHHKFLHKILGLQINLHNKEKELIKKRGELQALSNAPAVLRRIAIEPLKEEITSLEQDFNELKSSYSNSLHADYAKFLESLSAVKTEIRTIMRKTISS</sequence>
<gene>
    <name evidence="4" type="ORF">EYF70_22445</name>
    <name evidence="3" type="ORF">GCM10007387_57940</name>
</gene>
<accession>A0A411X2M6</accession>
<reference evidence="3" key="1">
    <citation type="journal article" date="2014" name="Int. J. Syst. Evol. Microbiol.">
        <title>Complete genome sequence of Corynebacterium casei LMG S-19264T (=DSM 44701T), isolated from a smear-ripened cheese.</title>
        <authorList>
            <consortium name="US DOE Joint Genome Institute (JGI-PGF)"/>
            <person name="Walter F."/>
            <person name="Albersmeier A."/>
            <person name="Kalinowski J."/>
            <person name="Ruckert C."/>
        </authorList>
    </citation>
    <scope>NUCLEOTIDE SEQUENCE</scope>
    <source>
        <strain evidence="3">KCTC 12343</strain>
    </source>
</reference>
<keyword evidence="2" id="KW-0472">Membrane</keyword>
<evidence type="ECO:0000313" key="4">
    <source>
        <dbReference type="EMBL" id="QBI03276.1"/>
    </source>
</evidence>
<dbReference type="EMBL" id="CP036401">
    <property type="protein sequence ID" value="QBI03276.1"/>
    <property type="molecule type" value="Genomic_DNA"/>
</dbReference>
<evidence type="ECO:0000313" key="5">
    <source>
        <dbReference type="Proteomes" id="UP000292307"/>
    </source>
</evidence>
<organism evidence="3 6">
    <name type="scientific">Pseudoduganella albidiflava</name>
    <dbReference type="NCBI Taxonomy" id="321983"/>
    <lineage>
        <taxon>Bacteria</taxon>
        <taxon>Pseudomonadati</taxon>
        <taxon>Pseudomonadota</taxon>
        <taxon>Betaproteobacteria</taxon>
        <taxon>Burkholderiales</taxon>
        <taxon>Oxalobacteraceae</taxon>
        <taxon>Telluria group</taxon>
        <taxon>Pseudoduganella</taxon>
    </lineage>
</organism>
<feature type="transmembrane region" description="Helical" evidence="2">
    <location>
        <begin position="23"/>
        <end position="45"/>
    </location>
</feature>
<dbReference type="RefSeq" id="WP_131147379.1">
    <property type="nucleotide sequence ID" value="NZ_BMWV01000023.1"/>
</dbReference>
<name>A0A411X2M6_9BURK</name>
<dbReference type="EMBL" id="BMWV01000023">
    <property type="protein sequence ID" value="GGY68163.1"/>
    <property type="molecule type" value="Genomic_DNA"/>
</dbReference>
<dbReference type="AlphaFoldDB" id="A0A411X2M6"/>
<evidence type="ECO:0000256" key="1">
    <source>
        <dbReference type="SAM" id="Coils"/>
    </source>
</evidence>
<proteinExistence type="predicted"/>
<reference evidence="4 5" key="2">
    <citation type="submission" date="2019-02" db="EMBL/GenBank/DDBJ databases">
        <title>Draft Genome Sequences of Six Type Strains of the Genus Massilia.</title>
        <authorList>
            <person name="Miess H."/>
            <person name="Frediansyhah A."/>
            <person name="Gross H."/>
        </authorList>
    </citation>
    <scope>NUCLEOTIDE SEQUENCE [LARGE SCALE GENOMIC DNA]</scope>
    <source>
        <strain evidence="4 5">DSM 17472</strain>
    </source>
</reference>
<keyword evidence="2" id="KW-1133">Transmembrane helix</keyword>
<evidence type="ECO:0000313" key="3">
    <source>
        <dbReference type="EMBL" id="GGY68163.1"/>
    </source>
</evidence>
<reference evidence="3" key="3">
    <citation type="submission" date="2022-12" db="EMBL/GenBank/DDBJ databases">
        <authorList>
            <person name="Sun Q."/>
            <person name="Kim S."/>
        </authorList>
    </citation>
    <scope>NUCLEOTIDE SEQUENCE</scope>
    <source>
        <strain evidence="3">KCTC 12343</strain>
    </source>
</reference>
<keyword evidence="1" id="KW-0175">Coiled coil</keyword>
<protein>
    <submittedName>
        <fullName evidence="3">Uncharacterized protein</fullName>
    </submittedName>
</protein>
<dbReference type="Proteomes" id="UP000628442">
    <property type="component" value="Unassembled WGS sequence"/>
</dbReference>
<keyword evidence="5" id="KW-1185">Reference proteome</keyword>
<evidence type="ECO:0000256" key="2">
    <source>
        <dbReference type="SAM" id="Phobius"/>
    </source>
</evidence>